<keyword evidence="9" id="KW-0418">Kinase</keyword>
<evidence type="ECO:0000259" key="8">
    <source>
        <dbReference type="PROSITE" id="PS50011"/>
    </source>
</evidence>
<dbReference type="InterPro" id="IPR008271">
    <property type="entry name" value="Ser/Thr_kinase_AS"/>
</dbReference>
<evidence type="ECO:0000313" key="10">
    <source>
        <dbReference type="Proteomes" id="UP001209540"/>
    </source>
</evidence>
<feature type="active site" description="Proton acceptor" evidence="3">
    <location>
        <position position="264"/>
    </location>
</feature>
<sequence>MSSTTPIQLYGPQTVPKPTLSPISIQQAQQQQQQQNHQQQFIPPSPPATPQPKQEPTVAARSLMHHHLHPEFIGKYSLGEELGSGGFGFVVSATDRCTGVERAVKFIFRHKVPSHAWVRDPEIGPVPMEVYVLKHVRHDNIVNFVDFYQDDTFLYLVMELHGTQWSSNNNNNHGPVINNNTIETPSSPPHSPALSQASEESLMSSPGTPIDEYPPQLYQRRTSCDLFECIERHHNFNEDLAKKIFRQICECIGYLDTLGICHRDIKDENIVIDDQYRVKLIDFGSAVILPRHDGQQKTCYFGKFFGTVSFASPEILMCKPYRAEPAEIWALGVLLYTILFGEVPFTSPNMAIAGRFATPKIPVSYKCMHLLTFLLQRNPEKRPSIHQVLTHPWFHEN</sequence>
<evidence type="ECO:0000256" key="1">
    <source>
        <dbReference type="ARBA" id="ARBA00022741"/>
    </source>
</evidence>
<evidence type="ECO:0000256" key="4">
    <source>
        <dbReference type="PIRSR" id="PIRSR037993-2"/>
    </source>
</evidence>
<feature type="binding site" evidence="4">
    <location>
        <position position="225"/>
    </location>
    <ligand>
        <name>ATP</name>
        <dbReference type="ChEBI" id="CHEBI:30616"/>
    </ligand>
</feature>
<feature type="compositionally biased region" description="Low complexity" evidence="7">
    <location>
        <begin position="168"/>
        <end position="180"/>
    </location>
</feature>
<feature type="compositionally biased region" description="Low complexity" evidence="7">
    <location>
        <begin position="26"/>
        <end position="42"/>
    </location>
</feature>
<evidence type="ECO:0000313" key="9">
    <source>
        <dbReference type="EMBL" id="KAI9258947.1"/>
    </source>
</evidence>
<keyword evidence="6" id="KW-0723">Serine/threonine-protein kinase</keyword>
<dbReference type="PROSITE" id="PS00108">
    <property type="entry name" value="PROTEIN_KINASE_ST"/>
    <property type="match status" value="1"/>
</dbReference>
<dbReference type="GO" id="GO:0045719">
    <property type="term" value="P:negative regulation of glycogen biosynthetic process"/>
    <property type="evidence" value="ECO:0007669"/>
    <property type="project" value="TreeGrafter"/>
</dbReference>
<organism evidence="9 10">
    <name type="scientific">Phascolomyces articulosus</name>
    <dbReference type="NCBI Taxonomy" id="60185"/>
    <lineage>
        <taxon>Eukaryota</taxon>
        <taxon>Fungi</taxon>
        <taxon>Fungi incertae sedis</taxon>
        <taxon>Mucoromycota</taxon>
        <taxon>Mucoromycotina</taxon>
        <taxon>Mucoromycetes</taxon>
        <taxon>Mucorales</taxon>
        <taxon>Lichtheimiaceae</taxon>
        <taxon>Phascolomyces</taxon>
    </lineage>
</organism>
<protein>
    <submittedName>
        <fullName evidence="9">Kinase-like domain-containing protein</fullName>
    </submittedName>
</protein>
<gene>
    <name evidence="9" type="ORF">BDA99DRAFT_573199</name>
</gene>
<reference evidence="9" key="2">
    <citation type="submission" date="2023-02" db="EMBL/GenBank/DDBJ databases">
        <authorList>
            <consortium name="DOE Joint Genome Institute"/>
            <person name="Mondo S.J."/>
            <person name="Chang Y."/>
            <person name="Wang Y."/>
            <person name="Ahrendt S."/>
            <person name="Andreopoulos W."/>
            <person name="Barry K."/>
            <person name="Beard J."/>
            <person name="Benny G.L."/>
            <person name="Blankenship S."/>
            <person name="Bonito G."/>
            <person name="Cuomo C."/>
            <person name="Desiro A."/>
            <person name="Gervers K.A."/>
            <person name="Hundley H."/>
            <person name="Kuo A."/>
            <person name="LaButti K."/>
            <person name="Lang B.F."/>
            <person name="Lipzen A."/>
            <person name="O'Donnell K."/>
            <person name="Pangilinan J."/>
            <person name="Reynolds N."/>
            <person name="Sandor L."/>
            <person name="Smith M.W."/>
            <person name="Tsang A."/>
            <person name="Grigoriev I.V."/>
            <person name="Stajich J.E."/>
            <person name="Spatafora J.W."/>
        </authorList>
    </citation>
    <scope>NUCLEOTIDE SEQUENCE</scope>
    <source>
        <strain evidence="9">RSA 2281</strain>
    </source>
</reference>
<comment type="caution">
    <text evidence="9">The sequence shown here is derived from an EMBL/GenBank/DDBJ whole genome shotgun (WGS) entry which is preliminary data.</text>
</comment>
<reference evidence="9" key="1">
    <citation type="journal article" date="2022" name="IScience">
        <title>Evolution of zygomycete secretomes and the origins of terrestrial fungal ecologies.</title>
        <authorList>
            <person name="Chang Y."/>
            <person name="Wang Y."/>
            <person name="Mondo S."/>
            <person name="Ahrendt S."/>
            <person name="Andreopoulos W."/>
            <person name="Barry K."/>
            <person name="Beard J."/>
            <person name="Benny G.L."/>
            <person name="Blankenship S."/>
            <person name="Bonito G."/>
            <person name="Cuomo C."/>
            <person name="Desiro A."/>
            <person name="Gervers K.A."/>
            <person name="Hundley H."/>
            <person name="Kuo A."/>
            <person name="LaButti K."/>
            <person name="Lang B.F."/>
            <person name="Lipzen A."/>
            <person name="O'Donnell K."/>
            <person name="Pangilinan J."/>
            <person name="Reynolds N."/>
            <person name="Sandor L."/>
            <person name="Smith M.E."/>
            <person name="Tsang A."/>
            <person name="Grigoriev I.V."/>
            <person name="Stajich J.E."/>
            <person name="Spatafora J.W."/>
        </authorList>
    </citation>
    <scope>NUCLEOTIDE SEQUENCE</scope>
    <source>
        <strain evidence="9">RSA 2281</strain>
    </source>
</reference>
<dbReference type="InterPro" id="IPR000719">
    <property type="entry name" value="Prot_kinase_dom"/>
</dbReference>
<keyword evidence="2 4" id="KW-0067">ATP-binding</keyword>
<accession>A0AAD5K7I5</accession>
<dbReference type="InterPro" id="IPR017441">
    <property type="entry name" value="Protein_kinase_ATP_BS"/>
</dbReference>
<feature type="domain" description="Protein kinase" evidence="8">
    <location>
        <begin position="76"/>
        <end position="394"/>
    </location>
</feature>
<feature type="binding site" evidence="5">
    <location>
        <position position="105"/>
    </location>
    <ligand>
        <name>ATP</name>
        <dbReference type="ChEBI" id="CHEBI:30616"/>
    </ligand>
</feature>
<dbReference type="PROSITE" id="PS50011">
    <property type="entry name" value="PROTEIN_KINASE_DOM"/>
    <property type="match status" value="1"/>
</dbReference>
<evidence type="ECO:0000256" key="5">
    <source>
        <dbReference type="PROSITE-ProRule" id="PRU10141"/>
    </source>
</evidence>
<dbReference type="Proteomes" id="UP001209540">
    <property type="component" value="Unassembled WGS sequence"/>
</dbReference>
<dbReference type="GO" id="GO:0035556">
    <property type="term" value="P:intracellular signal transduction"/>
    <property type="evidence" value="ECO:0007669"/>
    <property type="project" value="TreeGrafter"/>
</dbReference>
<feature type="compositionally biased region" description="Polar residues" evidence="7">
    <location>
        <begin position="193"/>
        <end position="207"/>
    </location>
</feature>
<keyword evidence="10" id="KW-1185">Reference proteome</keyword>
<dbReference type="FunFam" id="3.30.200.20:FF:000314">
    <property type="entry name" value="Serine/threonine protein kinase"/>
    <property type="match status" value="1"/>
</dbReference>
<dbReference type="InterPro" id="IPR011009">
    <property type="entry name" value="Kinase-like_dom_sf"/>
</dbReference>
<dbReference type="GO" id="GO:0043066">
    <property type="term" value="P:negative regulation of apoptotic process"/>
    <property type="evidence" value="ECO:0007669"/>
    <property type="project" value="InterPro"/>
</dbReference>
<dbReference type="GO" id="GO:0005524">
    <property type="term" value="F:ATP binding"/>
    <property type="evidence" value="ECO:0007669"/>
    <property type="project" value="UniProtKB-UniRule"/>
</dbReference>
<dbReference type="SUPFAM" id="SSF56112">
    <property type="entry name" value="Protein kinase-like (PK-like)"/>
    <property type="match status" value="1"/>
</dbReference>
<dbReference type="EMBL" id="JAIXMP010000018">
    <property type="protein sequence ID" value="KAI9258947.1"/>
    <property type="molecule type" value="Genomic_DNA"/>
</dbReference>
<dbReference type="SMART" id="SM00220">
    <property type="entry name" value="S_TKc"/>
    <property type="match status" value="1"/>
</dbReference>
<dbReference type="Gene3D" id="1.10.510.10">
    <property type="entry name" value="Transferase(Phosphotransferase) domain 1"/>
    <property type="match status" value="1"/>
</dbReference>
<feature type="region of interest" description="Disordered" evidence="7">
    <location>
        <begin position="1"/>
        <end position="59"/>
    </location>
</feature>
<comment type="similarity">
    <text evidence="6">Belongs to the protein kinase superfamily.</text>
</comment>
<evidence type="ECO:0000256" key="7">
    <source>
        <dbReference type="SAM" id="MobiDB-lite"/>
    </source>
</evidence>
<keyword evidence="9" id="KW-0808">Transferase</keyword>
<name>A0AAD5K7I5_9FUNG</name>
<proteinExistence type="inferred from homology"/>
<dbReference type="AlphaFoldDB" id="A0AAD5K7I5"/>
<evidence type="ECO:0000256" key="2">
    <source>
        <dbReference type="ARBA" id="ARBA00022840"/>
    </source>
</evidence>
<dbReference type="PIRSF" id="PIRSF037993">
    <property type="entry name" value="STPK_Pim-1"/>
    <property type="match status" value="1"/>
</dbReference>
<dbReference type="Pfam" id="PF00069">
    <property type="entry name" value="Pkinase"/>
    <property type="match status" value="2"/>
</dbReference>
<keyword evidence="1 5" id="KW-0547">Nucleotide-binding</keyword>
<feature type="region of interest" description="Disordered" evidence="7">
    <location>
        <begin position="168"/>
        <end position="210"/>
    </location>
</feature>
<dbReference type="GO" id="GO:0005829">
    <property type="term" value="C:cytosol"/>
    <property type="evidence" value="ECO:0007669"/>
    <property type="project" value="TreeGrafter"/>
</dbReference>
<evidence type="ECO:0000256" key="3">
    <source>
        <dbReference type="PIRSR" id="PIRSR037993-1"/>
    </source>
</evidence>
<dbReference type="InterPro" id="IPR017348">
    <property type="entry name" value="PIM1/2/3"/>
</dbReference>
<evidence type="ECO:0000256" key="6">
    <source>
        <dbReference type="RuleBase" id="RU000304"/>
    </source>
</evidence>
<dbReference type="PROSITE" id="PS00107">
    <property type="entry name" value="PROTEIN_KINASE_ATP"/>
    <property type="match status" value="1"/>
</dbReference>
<dbReference type="GO" id="GO:0005634">
    <property type="term" value="C:nucleus"/>
    <property type="evidence" value="ECO:0007669"/>
    <property type="project" value="TreeGrafter"/>
</dbReference>
<dbReference type="PANTHER" id="PTHR24346:SF72">
    <property type="entry name" value="CAMK PROTEIN KINASE"/>
    <property type="match status" value="1"/>
</dbReference>
<dbReference type="PANTHER" id="PTHR24346">
    <property type="entry name" value="MAP/MICROTUBULE AFFINITY-REGULATING KINASE"/>
    <property type="match status" value="1"/>
</dbReference>
<dbReference type="GO" id="GO:0004674">
    <property type="term" value="F:protein serine/threonine kinase activity"/>
    <property type="evidence" value="ECO:0007669"/>
    <property type="project" value="UniProtKB-KW"/>
</dbReference>
<dbReference type="Gene3D" id="3.30.200.20">
    <property type="entry name" value="Phosphorylase Kinase, domain 1"/>
    <property type="match status" value="1"/>
</dbReference>